<accession>A0AAJ8LDY3</accession>
<gene>
    <name evidence="4" type="ORF">CI109_101763</name>
</gene>
<evidence type="ECO:0000313" key="5">
    <source>
        <dbReference type="Proteomes" id="UP000322225"/>
    </source>
</evidence>
<name>A0AAJ8LDY3_9TREE</name>
<dbReference type="GO" id="GO:0006384">
    <property type="term" value="P:transcription initiation at RNA polymerase III promoter"/>
    <property type="evidence" value="ECO:0007669"/>
    <property type="project" value="InterPro"/>
</dbReference>
<dbReference type="GO" id="GO:0004402">
    <property type="term" value="F:histone acetyltransferase activity"/>
    <property type="evidence" value="ECO:0007669"/>
    <property type="project" value="InterPro"/>
</dbReference>
<dbReference type="InterPro" id="IPR024764">
    <property type="entry name" value="TFIIIC_Znf"/>
</dbReference>
<feature type="domain" description="Transcription factor IIIC putative zinc-finger" evidence="3">
    <location>
        <begin position="830"/>
        <end position="933"/>
    </location>
</feature>
<evidence type="ECO:0000259" key="3">
    <source>
        <dbReference type="Pfam" id="PF12660"/>
    </source>
</evidence>
<keyword evidence="5" id="KW-1185">Reference proteome</keyword>
<dbReference type="PANTHER" id="PTHR15496:SF2">
    <property type="entry name" value="GENERAL TRANSCRIPTION FACTOR 3C POLYPEPTIDE 4"/>
    <property type="match status" value="1"/>
</dbReference>
<dbReference type="SUPFAM" id="SSF50978">
    <property type="entry name" value="WD40 repeat-like"/>
    <property type="match status" value="1"/>
</dbReference>
<dbReference type="PANTHER" id="PTHR15496">
    <property type="entry name" value="GENERAL TRANSCRIPTION FACTOR 3C POLYPEPTIDE 4 FAMILY"/>
    <property type="match status" value="1"/>
</dbReference>
<dbReference type="AlphaFoldDB" id="A0AAJ8LDY3"/>
<evidence type="ECO:0000256" key="1">
    <source>
        <dbReference type="SAM" id="MobiDB-lite"/>
    </source>
</evidence>
<dbReference type="Proteomes" id="UP000322225">
    <property type="component" value="Chromosome 3"/>
</dbReference>
<dbReference type="InterPro" id="IPR024761">
    <property type="entry name" value="TFIIIC_delta_N"/>
</dbReference>
<dbReference type="InterPro" id="IPR036322">
    <property type="entry name" value="WD40_repeat_dom_sf"/>
</dbReference>
<organism evidence="4 5">
    <name type="scientific">Kwoniella shandongensis</name>
    <dbReference type="NCBI Taxonomy" id="1734106"/>
    <lineage>
        <taxon>Eukaryota</taxon>
        <taxon>Fungi</taxon>
        <taxon>Dikarya</taxon>
        <taxon>Basidiomycota</taxon>
        <taxon>Agaricomycotina</taxon>
        <taxon>Tremellomycetes</taxon>
        <taxon>Tremellales</taxon>
        <taxon>Cryptococcaceae</taxon>
        <taxon>Kwoniella</taxon>
    </lineage>
</organism>
<reference evidence="4" key="1">
    <citation type="submission" date="2017-08" db="EMBL/GenBank/DDBJ databases">
        <authorList>
            <person name="Cuomo C."/>
            <person name="Billmyre B."/>
            <person name="Heitman J."/>
        </authorList>
    </citation>
    <scope>NUCLEOTIDE SEQUENCE</scope>
    <source>
        <strain evidence="4">CBS 12478</strain>
    </source>
</reference>
<dbReference type="Pfam" id="PF12660">
    <property type="entry name" value="zf-TFIIIC"/>
    <property type="match status" value="1"/>
</dbReference>
<dbReference type="KEGG" id="ksn:43586416"/>
<dbReference type="Pfam" id="PF12657">
    <property type="entry name" value="TFIIIC_delta"/>
    <property type="match status" value="1"/>
</dbReference>
<evidence type="ECO:0000313" key="4">
    <source>
        <dbReference type="EMBL" id="WWD17323.1"/>
    </source>
</evidence>
<sequence>MVKSRSGHIQPKSKVEVGGLDLLTTTNTSSFFPTPSSSHPFISSYCSNLTKWRTGTNRTIPHDIAPRANMSDSTPILEVEDVPPTILTSRTFAGILPSTKHRNVAWNEDGQCLFITRRGVTIVTPHIATTLPPPLTLVKPNHTRDDNSANPNETRRNAPSGAGAGAGGEQARESDDDIMDIDPESKADAGPSGSGSGSGSKNALNGKVRRRIRRPKDGEVKWWSTGIEVDRDGKREEAYGWTDIGEESTALLSEKEVTTRQAIWSASGLSDLGGCLLVVLSSVLQVSVYAPRNDPYSKQWDEIADLTLLTKDLLAPERTSNGLDERGMMEMRTTCMQWSEHIHSKQMTGVDGSLLALANRAGQIAFWSYGADKRFRRVSVADLRVTGHWITDMAWSTWREVDEGRFESHLALCISDGSTRVVLVRRSTQKGEAGLPAWTIEIDPPVVLDRGDKRAISSISWLNDVLIWTKPGSVHLLAGNDSAAVSWRGLWTIRLERVGNWASANALGPCIGLHLLNPDTLLVVLSSLTAHLITSFSTSPSLAPQVDSLRPAIAMRDAFLEHIHTAPSMRSKWKTAPIFDPEGWTAHTSGWASVGTWGSVASWLTESVNFHNLDSSAEGNRSVNLVMSNLGNAGPAPSTSVLDALAEVVSNPSTVLHSSPGRVLMPYLLHITCSADPESYATRLLEIVNDGLDRVVTLDDADSYAQLSSGLWAQPLLDSLRLRLVLAIWGSKTLISKTKDFQIAIERITSVIYGHLIVALLQWAATISKPSSTSSIGSIDRQFLQLLVKNATEMVSSEGVSTKIQPSVEELSSTLSIGGESSDGINSTGDERCPACGTAVDSSGKCEKGHVWSRCSITRLLITHPHYRVCSICPAISLLPQRHGTAPIPVDKEGRDHDWQRFSMEGHVGAEGEDWIVQQTLEGAVVCVVCGGRWMRAV</sequence>
<dbReference type="EMBL" id="CP144053">
    <property type="protein sequence ID" value="WWD17323.1"/>
    <property type="molecule type" value="Genomic_DNA"/>
</dbReference>
<reference evidence="4" key="2">
    <citation type="submission" date="2024-01" db="EMBL/GenBank/DDBJ databases">
        <title>Comparative genomics of Cryptococcus and Kwoniella reveals pathogenesis evolution and contrasting modes of karyotype evolution via chromosome fusion or intercentromeric recombination.</title>
        <authorList>
            <person name="Coelho M.A."/>
            <person name="David-Palma M."/>
            <person name="Shea T."/>
            <person name="Bowers K."/>
            <person name="McGinley-Smith S."/>
            <person name="Mohammad A.W."/>
            <person name="Gnirke A."/>
            <person name="Yurkov A.M."/>
            <person name="Nowrousian M."/>
            <person name="Sun S."/>
            <person name="Cuomo C.A."/>
            <person name="Heitman J."/>
        </authorList>
    </citation>
    <scope>NUCLEOTIDE SEQUENCE</scope>
    <source>
        <strain evidence="4">CBS 12478</strain>
    </source>
</reference>
<dbReference type="GeneID" id="43586416"/>
<dbReference type="RefSeq" id="XP_065823113.1">
    <property type="nucleotide sequence ID" value="XM_065967041.1"/>
</dbReference>
<feature type="region of interest" description="Disordered" evidence="1">
    <location>
        <begin position="130"/>
        <end position="211"/>
    </location>
</feature>
<proteinExistence type="predicted"/>
<evidence type="ECO:0008006" key="6">
    <source>
        <dbReference type="Google" id="ProtNLM"/>
    </source>
</evidence>
<protein>
    <recommendedName>
        <fullName evidence="6">Transcription factor IIIC 90kDa subunit N-terminal domain-containing protein</fullName>
    </recommendedName>
</protein>
<feature type="domain" description="Transcription factor IIIC 90kDa subunit N-terminal" evidence="2">
    <location>
        <begin position="106"/>
        <end position="550"/>
    </location>
</feature>
<dbReference type="GO" id="GO:0000127">
    <property type="term" value="C:transcription factor TFIIIC complex"/>
    <property type="evidence" value="ECO:0007669"/>
    <property type="project" value="InterPro"/>
</dbReference>
<dbReference type="InterPro" id="IPR044230">
    <property type="entry name" value="GTF3C4"/>
</dbReference>
<evidence type="ECO:0000259" key="2">
    <source>
        <dbReference type="Pfam" id="PF12657"/>
    </source>
</evidence>